<feature type="transmembrane region" description="Helical" evidence="8">
    <location>
        <begin position="71"/>
        <end position="89"/>
    </location>
</feature>
<accession>A0A9X3MR69</accession>
<dbReference type="RefSeq" id="WP_270039225.1">
    <property type="nucleotide sequence ID" value="NZ_JAPDOD010000005.1"/>
</dbReference>
<protein>
    <submittedName>
        <fullName evidence="9">AI-2E family transporter</fullName>
    </submittedName>
</protein>
<dbReference type="GO" id="GO:0005886">
    <property type="term" value="C:plasma membrane"/>
    <property type="evidence" value="ECO:0007669"/>
    <property type="project" value="UniProtKB-SubCell"/>
</dbReference>
<organism evidence="9 10">
    <name type="scientific">Solirubrobacter ginsenosidimutans</name>
    <dbReference type="NCBI Taxonomy" id="490573"/>
    <lineage>
        <taxon>Bacteria</taxon>
        <taxon>Bacillati</taxon>
        <taxon>Actinomycetota</taxon>
        <taxon>Thermoleophilia</taxon>
        <taxon>Solirubrobacterales</taxon>
        <taxon>Solirubrobacteraceae</taxon>
        <taxon>Solirubrobacter</taxon>
    </lineage>
</organism>
<gene>
    <name evidence="9" type="ORF">OM076_09025</name>
</gene>
<dbReference type="PANTHER" id="PTHR21716:SF53">
    <property type="entry name" value="PERMEASE PERM-RELATED"/>
    <property type="match status" value="1"/>
</dbReference>
<keyword evidence="3" id="KW-0813">Transport</keyword>
<name>A0A9X3MR69_9ACTN</name>
<evidence type="ECO:0000256" key="2">
    <source>
        <dbReference type="ARBA" id="ARBA00009773"/>
    </source>
</evidence>
<dbReference type="AlphaFoldDB" id="A0A9X3MR69"/>
<dbReference type="InterPro" id="IPR002549">
    <property type="entry name" value="AI-2E-like"/>
</dbReference>
<proteinExistence type="inferred from homology"/>
<evidence type="ECO:0000256" key="5">
    <source>
        <dbReference type="ARBA" id="ARBA00022692"/>
    </source>
</evidence>
<reference evidence="9" key="1">
    <citation type="submission" date="2022-10" db="EMBL/GenBank/DDBJ databases">
        <title>The WGS of Solirubrobacter ginsenosidimutans DSM 21036.</title>
        <authorList>
            <person name="Jiang Z."/>
        </authorList>
    </citation>
    <scope>NUCLEOTIDE SEQUENCE</scope>
    <source>
        <strain evidence="9">DSM 21036</strain>
    </source>
</reference>
<evidence type="ECO:0000256" key="7">
    <source>
        <dbReference type="ARBA" id="ARBA00023136"/>
    </source>
</evidence>
<dbReference type="Proteomes" id="UP001149140">
    <property type="component" value="Unassembled WGS sequence"/>
</dbReference>
<comment type="caution">
    <text evidence="9">The sequence shown here is derived from an EMBL/GenBank/DDBJ whole genome shotgun (WGS) entry which is preliminary data.</text>
</comment>
<feature type="transmembrane region" description="Helical" evidence="8">
    <location>
        <begin position="284"/>
        <end position="313"/>
    </location>
</feature>
<comment type="similarity">
    <text evidence="2">Belongs to the autoinducer-2 exporter (AI-2E) (TC 2.A.86) family.</text>
</comment>
<evidence type="ECO:0000256" key="6">
    <source>
        <dbReference type="ARBA" id="ARBA00022989"/>
    </source>
</evidence>
<evidence type="ECO:0000313" key="9">
    <source>
        <dbReference type="EMBL" id="MDA0160406.1"/>
    </source>
</evidence>
<evidence type="ECO:0000256" key="8">
    <source>
        <dbReference type="SAM" id="Phobius"/>
    </source>
</evidence>
<evidence type="ECO:0000256" key="4">
    <source>
        <dbReference type="ARBA" id="ARBA00022475"/>
    </source>
</evidence>
<feature type="transmembrane region" description="Helical" evidence="8">
    <location>
        <begin position="47"/>
        <end position="65"/>
    </location>
</feature>
<evidence type="ECO:0000313" key="10">
    <source>
        <dbReference type="Proteomes" id="UP001149140"/>
    </source>
</evidence>
<comment type="subcellular location">
    <subcellularLocation>
        <location evidence="1">Cell membrane</location>
        <topology evidence="1">Multi-pass membrane protein</topology>
    </subcellularLocation>
</comment>
<keyword evidence="6 8" id="KW-1133">Transmembrane helix</keyword>
<evidence type="ECO:0000256" key="3">
    <source>
        <dbReference type="ARBA" id="ARBA00022448"/>
    </source>
</evidence>
<keyword evidence="10" id="KW-1185">Reference proteome</keyword>
<evidence type="ECO:0000256" key="1">
    <source>
        <dbReference type="ARBA" id="ARBA00004651"/>
    </source>
</evidence>
<feature type="transmembrane region" description="Helical" evidence="8">
    <location>
        <begin position="101"/>
        <end position="126"/>
    </location>
</feature>
<sequence length="383" mass="38953">MRHRRVIRQRPSPEPNGAPAAEFVELAPDELSGVFAAPTWLRDLGMMSWLLVGVAALGVGVAALLALTNAIVAPVVTAAIVAAVLSPLVRRLSRGRLSRTAAAALVFLGLVALGVGFAVLMLGAVVSKSSELESALTNAAAKLQSALEDAGVSSGQAQQANAGASSSLSDAFHALLQGVGTGVQVLGGLAIFVSFTALSLFFLLKDGPQIRRWTERHMGVPPDVGRIITERTLQALRGYFTGVTAVAAFNAIVIGLGALVLGVGHAGSIALVNFAAAYVPYLGAWSAGAFTVLIALGSQGTTTALIMAVIVLLANGILQQMIQPIAFGAALGIHPLAVLIVTIAGGSLFGMIGLVLAAPLTSAATHIAADLARARPKPAQPLP</sequence>
<dbReference type="PANTHER" id="PTHR21716">
    <property type="entry name" value="TRANSMEMBRANE PROTEIN"/>
    <property type="match status" value="1"/>
</dbReference>
<feature type="transmembrane region" description="Helical" evidence="8">
    <location>
        <begin position="239"/>
        <end position="264"/>
    </location>
</feature>
<feature type="transmembrane region" description="Helical" evidence="8">
    <location>
        <begin position="185"/>
        <end position="204"/>
    </location>
</feature>
<keyword evidence="7 8" id="KW-0472">Membrane</keyword>
<dbReference type="Pfam" id="PF01594">
    <property type="entry name" value="AI-2E_transport"/>
    <property type="match status" value="1"/>
</dbReference>
<keyword evidence="5 8" id="KW-0812">Transmembrane</keyword>
<keyword evidence="4" id="KW-1003">Cell membrane</keyword>
<dbReference type="EMBL" id="JAPDOD010000005">
    <property type="protein sequence ID" value="MDA0160406.1"/>
    <property type="molecule type" value="Genomic_DNA"/>
</dbReference>